<dbReference type="PROSITE" id="PS50303">
    <property type="entry name" value="PUM_HD"/>
    <property type="match status" value="1"/>
</dbReference>
<organism evidence="4 5">
    <name type="scientific">Angomonas deanei</name>
    <dbReference type="NCBI Taxonomy" id="59799"/>
    <lineage>
        <taxon>Eukaryota</taxon>
        <taxon>Discoba</taxon>
        <taxon>Euglenozoa</taxon>
        <taxon>Kinetoplastea</taxon>
        <taxon>Metakinetoplastina</taxon>
        <taxon>Trypanosomatida</taxon>
        <taxon>Trypanosomatidae</taxon>
        <taxon>Strigomonadinae</taxon>
        <taxon>Angomonas</taxon>
    </lineage>
</organism>
<sequence length="507" mass="57627">MESTPSRHDHNNNNNKVVTPSEVVELKELLLRSILHVDRQNYNNVNNPFENYKLFVTLNLGPIQFRDNHCDIVTLLLSYCKNQKGCRTLQTIMEEEYSAGGATNEVENSWIIQALLSALQHNYTHASSGAPTGISSFSEVMADSYGNFIIQKMFLLFNKKMRRFILTETNLKFNLFNNISNSRHGTFAVQKLIETIPNKDSGRDAESNTRLTEEEENIIADIFNQYTNVKELLINEYGVHVVYKFLSYINTRYAEGNHPNSSAVIFRKVSFIYFTIIKNKNIICNTKNGCCAVQKVIKYFFNFFYEGGKGGEEGSNFFVQFVSGIIFNDDQNNAGTNNYTLCSNAFGNYVIGLILEISFTNQGPLATVLQQFSANLFHDHFHPPQKNNPLLLSLCKNKFSSNVLEKVLEYSEEGTMRKYTEFLLFPSTTALGGHPVNLTEIVTDSIGNYVIQTYLRYVPSPLLTTPFHPTGLTVLQCLKDAIPLLEHRKFGEKMKSQIKLAEMKANE</sequence>
<keyword evidence="1" id="KW-0677">Repeat</keyword>
<dbReference type="SUPFAM" id="SSF48371">
    <property type="entry name" value="ARM repeat"/>
    <property type="match status" value="1"/>
</dbReference>
<evidence type="ECO:0000259" key="3">
    <source>
        <dbReference type="PROSITE" id="PS50303"/>
    </source>
</evidence>
<gene>
    <name evidence="4" type="ORF">ADEAN_000815900</name>
</gene>
<name>A0A7G2CNH2_9TRYP</name>
<dbReference type="InterPro" id="IPR016024">
    <property type="entry name" value="ARM-type_fold"/>
</dbReference>
<dbReference type="InterPro" id="IPR011989">
    <property type="entry name" value="ARM-like"/>
</dbReference>
<reference evidence="4 5" key="1">
    <citation type="submission" date="2020-08" db="EMBL/GenBank/DDBJ databases">
        <authorList>
            <person name="Newling K."/>
            <person name="Davey J."/>
            <person name="Forrester S."/>
        </authorList>
    </citation>
    <scope>NUCLEOTIDE SEQUENCE [LARGE SCALE GENOMIC DNA]</scope>
    <source>
        <strain evidence="5">Crithidia deanei Carvalho (ATCC PRA-265)</strain>
    </source>
</reference>
<keyword evidence="5" id="KW-1185">Reference proteome</keyword>
<dbReference type="SMART" id="SM00025">
    <property type="entry name" value="Pumilio"/>
    <property type="match status" value="3"/>
</dbReference>
<proteinExistence type="predicted"/>
<dbReference type="VEuPathDB" id="TriTrypDB:ADEAN_000815900"/>
<dbReference type="InterPro" id="IPR001313">
    <property type="entry name" value="Pumilio_RNA-bd_rpt"/>
</dbReference>
<dbReference type="PANTHER" id="PTHR12537:SF190">
    <property type="entry name" value="RNA BINDING PROTEIN, PUTATIVE-RELATED"/>
    <property type="match status" value="1"/>
</dbReference>
<dbReference type="GO" id="GO:0010608">
    <property type="term" value="P:post-transcriptional regulation of gene expression"/>
    <property type="evidence" value="ECO:0007669"/>
    <property type="project" value="TreeGrafter"/>
</dbReference>
<accession>A0A7G2CNH2</accession>
<feature type="repeat" description="Pumilio" evidence="2">
    <location>
        <begin position="132"/>
        <end position="167"/>
    </location>
</feature>
<dbReference type="Proteomes" id="UP000515908">
    <property type="component" value="Chromosome 18"/>
</dbReference>
<dbReference type="EMBL" id="LR877162">
    <property type="protein sequence ID" value="CAD2220637.1"/>
    <property type="molecule type" value="Genomic_DNA"/>
</dbReference>
<dbReference type="PANTHER" id="PTHR12537">
    <property type="entry name" value="RNA BINDING PROTEIN PUMILIO-RELATED"/>
    <property type="match status" value="1"/>
</dbReference>
<evidence type="ECO:0000256" key="2">
    <source>
        <dbReference type="PROSITE-ProRule" id="PRU00317"/>
    </source>
</evidence>
<dbReference type="Pfam" id="PF00806">
    <property type="entry name" value="PUF"/>
    <property type="match status" value="5"/>
</dbReference>
<evidence type="ECO:0000256" key="1">
    <source>
        <dbReference type="ARBA" id="ARBA00022737"/>
    </source>
</evidence>
<dbReference type="GO" id="GO:0005737">
    <property type="term" value="C:cytoplasm"/>
    <property type="evidence" value="ECO:0007669"/>
    <property type="project" value="TreeGrafter"/>
</dbReference>
<feature type="domain" description="PUM-HD" evidence="3">
    <location>
        <begin position="41"/>
        <end position="502"/>
    </location>
</feature>
<evidence type="ECO:0000313" key="5">
    <source>
        <dbReference type="Proteomes" id="UP000515908"/>
    </source>
</evidence>
<dbReference type="AlphaFoldDB" id="A0A7G2CNH2"/>
<evidence type="ECO:0000313" key="4">
    <source>
        <dbReference type="EMBL" id="CAD2220637.1"/>
    </source>
</evidence>
<dbReference type="GO" id="GO:0003729">
    <property type="term" value="F:mRNA binding"/>
    <property type="evidence" value="ECO:0007669"/>
    <property type="project" value="TreeGrafter"/>
</dbReference>
<dbReference type="InterPro" id="IPR033133">
    <property type="entry name" value="PUM-HD"/>
</dbReference>
<dbReference type="Gene3D" id="1.25.10.10">
    <property type="entry name" value="Leucine-rich Repeat Variant"/>
    <property type="match status" value="1"/>
</dbReference>
<protein>
    <submittedName>
        <fullName evidence="4">Pumilio-family RNA binding repeat, putative</fullName>
    </submittedName>
</protein>
<dbReference type="PROSITE" id="PS50302">
    <property type="entry name" value="PUM"/>
    <property type="match status" value="1"/>
</dbReference>